<keyword evidence="4 6" id="KW-1133">Transmembrane helix</keyword>
<feature type="transmembrane region" description="Helical" evidence="6">
    <location>
        <begin position="146"/>
        <end position="169"/>
    </location>
</feature>
<dbReference type="AlphaFoldDB" id="A0A1S6QGS2"/>
<evidence type="ECO:0000259" key="7">
    <source>
        <dbReference type="Pfam" id="PF02687"/>
    </source>
</evidence>
<evidence type="ECO:0000256" key="3">
    <source>
        <dbReference type="ARBA" id="ARBA00022692"/>
    </source>
</evidence>
<name>A0A1S6QGS2_9LACO</name>
<feature type="transmembrane region" description="Helical" evidence="6">
    <location>
        <begin position="17"/>
        <end position="34"/>
    </location>
</feature>
<evidence type="ECO:0000256" key="6">
    <source>
        <dbReference type="PIRNR" id="PIRNR018968"/>
    </source>
</evidence>
<feature type="transmembrane region" description="Helical" evidence="6">
    <location>
        <begin position="99"/>
        <end position="126"/>
    </location>
</feature>
<dbReference type="PIRSF" id="PIRSF018968">
    <property type="entry name" value="ABC_permease_BceB"/>
    <property type="match status" value="1"/>
</dbReference>
<keyword evidence="2 6" id="KW-1003">Cell membrane</keyword>
<protein>
    <submittedName>
        <fullName evidence="8">Peptide ABC transporter permease</fullName>
    </submittedName>
</protein>
<dbReference type="PANTHER" id="PTHR46795">
    <property type="entry name" value="ABC TRANSPORTER PERMEASE-RELATED-RELATED"/>
    <property type="match status" value="1"/>
</dbReference>
<feature type="transmembrane region" description="Helical" evidence="6">
    <location>
        <begin position="282"/>
        <end position="304"/>
    </location>
</feature>
<proteinExistence type="inferred from homology"/>
<evidence type="ECO:0000256" key="1">
    <source>
        <dbReference type="ARBA" id="ARBA00004651"/>
    </source>
</evidence>
<dbReference type="GO" id="GO:0005886">
    <property type="term" value="C:plasma membrane"/>
    <property type="evidence" value="ECO:0007669"/>
    <property type="project" value="UniProtKB-SubCell"/>
</dbReference>
<feature type="transmembrane region" description="Helical" evidence="6">
    <location>
        <begin position="487"/>
        <end position="509"/>
    </location>
</feature>
<keyword evidence="5 6" id="KW-0472">Membrane</keyword>
<keyword evidence="6" id="KW-0813">Transport</keyword>
<dbReference type="InterPro" id="IPR027022">
    <property type="entry name" value="ABC_permease_BceB-typ"/>
</dbReference>
<dbReference type="InterPro" id="IPR003838">
    <property type="entry name" value="ABC3_permease_C"/>
</dbReference>
<feature type="transmembrane region" description="Helical" evidence="6">
    <location>
        <begin position="230"/>
        <end position="254"/>
    </location>
</feature>
<evidence type="ECO:0000313" key="9">
    <source>
        <dbReference type="Proteomes" id="UP000030361"/>
    </source>
</evidence>
<evidence type="ECO:0000256" key="4">
    <source>
        <dbReference type="ARBA" id="ARBA00022989"/>
    </source>
</evidence>
<dbReference type="OrthoDB" id="1705903at2"/>
<dbReference type="EMBL" id="CP018906">
    <property type="protein sequence ID" value="AQW20808.1"/>
    <property type="molecule type" value="Genomic_DNA"/>
</dbReference>
<dbReference type="InterPro" id="IPR052536">
    <property type="entry name" value="ABC-4_Integral_Memb_Prot"/>
</dbReference>
<feature type="domain" description="ABC3 transporter permease C-terminal" evidence="7">
    <location>
        <begin position="58"/>
        <end position="175"/>
    </location>
</feature>
<evidence type="ECO:0000256" key="2">
    <source>
        <dbReference type="ARBA" id="ARBA00022475"/>
    </source>
</evidence>
<feature type="transmembrane region" description="Helical" evidence="6">
    <location>
        <begin position="197"/>
        <end position="218"/>
    </location>
</feature>
<dbReference type="eggNOG" id="COG0577">
    <property type="taxonomic scope" value="Bacteria"/>
</dbReference>
<dbReference type="PANTHER" id="PTHR46795:SF3">
    <property type="entry name" value="ABC TRANSPORTER PERMEASE"/>
    <property type="match status" value="1"/>
</dbReference>
<gene>
    <name evidence="8" type="ORF">PL11_002200</name>
</gene>
<dbReference type="Pfam" id="PF02687">
    <property type="entry name" value="FtsX"/>
    <property type="match status" value="1"/>
</dbReference>
<feature type="transmembrane region" description="Helical" evidence="6">
    <location>
        <begin position="575"/>
        <end position="597"/>
    </location>
</feature>
<evidence type="ECO:0000313" key="8">
    <source>
        <dbReference type="EMBL" id="AQW20808.1"/>
    </source>
</evidence>
<comment type="subcellular location">
    <subcellularLocation>
        <location evidence="1 6">Cell membrane</location>
        <topology evidence="1 6">Multi-pass membrane protein</topology>
    </subcellularLocation>
</comment>
<dbReference type="KEGG" id="lcu:PL11_002200"/>
<evidence type="ECO:0000256" key="5">
    <source>
        <dbReference type="ARBA" id="ARBA00023136"/>
    </source>
</evidence>
<dbReference type="RefSeq" id="WP_035166034.1">
    <property type="nucleotide sequence ID" value="NZ_CP018906.1"/>
</dbReference>
<feature type="transmembrane region" description="Helical" evidence="6">
    <location>
        <begin position="538"/>
        <end position="563"/>
    </location>
</feature>
<accession>A0A1S6QGS2</accession>
<dbReference type="Proteomes" id="UP000030361">
    <property type="component" value="Chromosome"/>
</dbReference>
<keyword evidence="9" id="KW-1185">Reference proteome</keyword>
<dbReference type="GO" id="GO:0055085">
    <property type="term" value="P:transmembrane transport"/>
    <property type="evidence" value="ECO:0007669"/>
    <property type="project" value="UniProtKB-UniRule"/>
</dbReference>
<sequence>MLFKLSIAGIRSRFKDYLVLFSGLVMASAIFYMFEAISTNDKFVESTSVKSAQIVFVFGAILLGLITLVYVSYANTFLLTMRKHDYGVFMMLGARPRKIGVLITLETVMIGLISTFIGVILGAGITQLLSGFLFNSLALPTSGFQAIYPKAIVYTFVFFMILFVISGLFNHRTFTKSSALSLLKSESSTKWKRPNKFLLLIEAVLGIVLLAIGYWAMYQIQDLKILSIPLALFTIVLGTYFIFNSFFVAILNAVQKSSLASKGLNTFTISQLKFRINDFTKILSVVSLLFALALGAITVGVGFAQNIPEMTKIQGVYSVAAKNPDQKLNGLIGKLSGKQVTNYSFKEAGKVIYFNEDEFNSTPYQFVDVPREDNGSMETSKAKVVKLDAKELNSNGEAKSGFARLLPPNDQLTKTVRFVDGAQFSAIQSQSGKLKLVKVANMDANYKKLNKISEVQTAQTPNKQQMSWGGSFFYYTSLKSLFGSLEFIGVFLGIAFLAMLASCLMFKILSGTTADSKRYEMLNKIGTRRSVAKNSIRVQILGLFVLPAILGIVDVAFGLQLFVKSGFLQHPYPAFGWSLLAFLVLYCIYYIVTVAIYQRFVVPKTKIEK</sequence>
<comment type="similarity">
    <text evidence="6">Belongs to the ABC-4 integral membrane protein family.</text>
</comment>
<reference evidence="8 9" key="1">
    <citation type="journal article" date="2015" name="Genome Announc.">
        <title>Genome Sequence of Lactobacillus curieae CCTCC M 2011381T, a Novel Producer of Gamma-aminobutyric Acid.</title>
        <authorList>
            <person name="Wang Y."/>
            <person name="Wang Y."/>
            <person name="Lang C."/>
            <person name="Wei D."/>
            <person name="Xu P."/>
            <person name="Xie J."/>
        </authorList>
    </citation>
    <scope>NUCLEOTIDE SEQUENCE [LARGE SCALE GENOMIC DNA]</scope>
    <source>
        <strain evidence="8 9">CCTCC M 2011381</strain>
    </source>
</reference>
<keyword evidence="3 6" id="KW-0812">Transmembrane</keyword>
<organism evidence="8 9">
    <name type="scientific">Lentilactobacillus curieae</name>
    <dbReference type="NCBI Taxonomy" id="1138822"/>
    <lineage>
        <taxon>Bacteria</taxon>
        <taxon>Bacillati</taxon>
        <taxon>Bacillota</taxon>
        <taxon>Bacilli</taxon>
        <taxon>Lactobacillales</taxon>
        <taxon>Lactobacillaceae</taxon>
        <taxon>Lentilactobacillus</taxon>
    </lineage>
</organism>
<feature type="transmembrane region" description="Helical" evidence="6">
    <location>
        <begin position="54"/>
        <end position="78"/>
    </location>
</feature>